<dbReference type="FunFam" id="1.10.442.10:FF:000001">
    <property type="entry name" value="Cytochrome c oxidase subunit 4 isoform 1"/>
    <property type="match status" value="1"/>
</dbReference>
<proteinExistence type="inferred from homology"/>
<dbReference type="SUPFAM" id="SSF81406">
    <property type="entry name" value="Mitochondrial cytochrome c oxidase subunit IV"/>
    <property type="match status" value="1"/>
</dbReference>
<dbReference type="GO" id="GO:0045277">
    <property type="term" value="C:respiratory chain complex IV"/>
    <property type="evidence" value="ECO:0007669"/>
    <property type="project" value="InterPro"/>
</dbReference>
<keyword evidence="7 10" id="KW-1133">Transmembrane helix</keyword>
<keyword evidence="6 10" id="KW-0999">Mitochondrion inner membrane</keyword>
<comment type="similarity">
    <text evidence="3 10">Belongs to the cytochrome c oxidase IV family.</text>
</comment>
<reference evidence="12" key="1">
    <citation type="submission" date="2025-08" db="UniProtKB">
        <authorList>
            <consortium name="RefSeq"/>
        </authorList>
    </citation>
    <scope>IDENTIFICATION</scope>
    <source>
        <strain evidence="12">Wakin</strain>
        <tissue evidence="12">Muscle</tissue>
    </source>
</reference>
<evidence type="ECO:0000256" key="4">
    <source>
        <dbReference type="ARBA" id="ARBA00011485"/>
    </source>
</evidence>
<dbReference type="GO" id="GO:0006123">
    <property type="term" value="P:mitochondrial electron transport, cytochrome c to oxygen"/>
    <property type="evidence" value="ECO:0007669"/>
    <property type="project" value="InterPro"/>
</dbReference>
<evidence type="ECO:0000313" key="12">
    <source>
        <dbReference type="RefSeq" id="XP_026097897.1"/>
    </source>
</evidence>
<dbReference type="UniPathway" id="UPA00705"/>
<dbReference type="CDD" id="cd00922">
    <property type="entry name" value="Cyt_c_Oxidase_IV"/>
    <property type="match status" value="1"/>
</dbReference>
<dbReference type="GO" id="GO:0005743">
    <property type="term" value="C:mitochondrial inner membrane"/>
    <property type="evidence" value="ECO:0007669"/>
    <property type="project" value="UniProtKB-SubCell"/>
</dbReference>
<dbReference type="Proteomes" id="UP000515129">
    <property type="component" value="Unplaced"/>
</dbReference>
<keyword evidence="8 10" id="KW-0496">Mitochondrion</keyword>
<evidence type="ECO:0000256" key="1">
    <source>
        <dbReference type="ARBA" id="ARBA00004434"/>
    </source>
</evidence>
<evidence type="ECO:0000313" key="11">
    <source>
        <dbReference type="Proteomes" id="UP000515129"/>
    </source>
</evidence>
<evidence type="ECO:0000256" key="9">
    <source>
        <dbReference type="ARBA" id="ARBA00023136"/>
    </source>
</evidence>
<evidence type="ECO:0000256" key="6">
    <source>
        <dbReference type="ARBA" id="ARBA00022792"/>
    </source>
</evidence>
<evidence type="ECO:0000256" key="10">
    <source>
        <dbReference type="RuleBase" id="RU367145"/>
    </source>
</evidence>
<keyword evidence="5 10" id="KW-0812">Transmembrane</keyword>
<sequence>MVVSDVYLHSLSQSKTPTKAKTFPLALSLFLSLSFLSPPTLFSWSVSANSPSKDITHKLKKAMQHLTARRVAGLLSRRGVAAFSSSGVKMASHGHGGVTEQTDMSVPLYWDRLDTPLPDRPYKDTLSDADKSLKQKEKGPWNSLSKEEKLALYRLTFNETYAEMKKPTGEWKTVLGGIFFFIGFTGLVVLWQRYYVYPPHPRTLDDEWQAMQVKRMLDMRVNPVEGFSAKWDYEKGQWK</sequence>
<comment type="subcellular location">
    <subcellularLocation>
        <location evidence="1 10">Mitochondrion inner membrane</location>
        <topology evidence="1 10">Single-pass membrane protein</topology>
    </subcellularLocation>
</comment>
<dbReference type="PANTHER" id="PTHR10707">
    <property type="entry name" value="CYTOCHROME C OXIDASE SUBUNIT IV"/>
    <property type="match status" value="1"/>
</dbReference>
<dbReference type="RefSeq" id="XP_026097897.1">
    <property type="nucleotide sequence ID" value="XM_026242112.1"/>
</dbReference>
<dbReference type="AlphaFoldDB" id="A0A6P6MMY3"/>
<comment type="pathway">
    <text evidence="2 10">Energy metabolism; oxidative phosphorylation.</text>
</comment>
<evidence type="ECO:0000256" key="3">
    <source>
        <dbReference type="ARBA" id="ARBA00008135"/>
    </source>
</evidence>
<organism evidence="11 12">
    <name type="scientific">Carassius auratus</name>
    <name type="common">Goldfish</name>
    <dbReference type="NCBI Taxonomy" id="7957"/>
    <lineage>
        <taxon>Eukaryota</taxon>
        <taxon>Metazoa</taxon>
        <taxon>Chordata</taxon>
        <taxon>Craniata</taxon>
        <taxon>Vertebrata</taxon>
        <taxon>Euteleostomi</taxon>
        <taxon>Actinopterygii</taxon>
        <taxon>Neopterygii</taxon>
        <taxon>Teleostei</taxon>
        <taxon>Ostariophysi</taxon>
        <taxon>Cypriniformes</taxon>
        <taxon>Cyprinidae</taxon>
        <taxon>Cyprininae</taxon>
        <taxon>Carassius</taxon>
    </lineage>
</organism>
<dbReference type="InterPro" id="IPR004203">
    <property type="entry name" value="Cyt_c_oxidase_su4_fam"/>
</dbReference>
<name>A0A6P6MMY3_CARAU</name>
<dbReference type="PANTHER" id="PTHR10707:SF15">
    <property type="entry name" value="CYTOCHROME C OXIDASE SUBUNIT 4"/>
    <property type="match status" value="1"/>
</dbReference>
<evidence type="ECO:0000256" key="2">
    <source>
        <dbReference type="ARBA" id="ARBA00004673"/>
    </source>
</evidence>
<feature type="transmembrane region" description="Helical" evidence="10">
    <location>
        <begin position="174"/>
        <end position="192"/>
    </location>
</feature>
<dbReference type="KEGG" id="caua:113069123"/>
<evidence type="ECO:0000256" key="5">
    <source>
        <dbReference type="ARBA" id="ARBA00022692"/>
    </source>
</evidence>
<keyword evidence="9 10" id="KW-0472">Membrane</keyword>
<accession>A0A6P6MMY3</accession>
<evidence type="ECO:0000256" key="8">
    <source>
        <dbReference type="ARBA" id="ARBA00023128"/>
    </source>
</evidence>
<dbReference type="Gene3D" id="1.10.442.10">
    <property type="entry name" value="Cytochrome c oxidase subunit IV"/>
    <property type="match status" value="1"/>
</dbReference>
<comment type="subunit">
    <text evidence="4">Component of the cytochrome c oxidase (complex IV, CIV), a multisubunit enzyme composed of 14 subunits. The complex is composed of a catalytic core of 3 subunits MT-CO1, MT-CO2 and MT-CO3, encoded in the mitochondrial DNA, and 11 supernumerary subunits COX4I, COX5A, COX5B, COX6A, COX6B, COX6C, COX7A, COX7B, COX7C, COX8 and NDUFA4, which are encoded in the nuclear genome. The complex exists as a monomer or a dimer and forms supercomplexes (SCs) in the inner mitochondrial membrane with NADH-ubiquinone oxidoreductase (complex I, CI) and ubiquinol-cytochrome c oxidoreductase (cytochrome b-c1 complex, complex III, CIII), resulting in different assemblies (supercomplex SCI(1)III(2)IV(1) and megacomplex MCI(2)III(2)IV(2)).</text>
</comment>
<dbReference type="InterPro" id="IPR013288">
    <property type="entry name" value="Cyt_c_oxidase_su4"/>
</dbReference>
<dbReference type="PRINTS" id="PR01873">
    <property type="entry name" value="CYTCOXIDASE4"/>
</dbReference>
<evidence type="ECO:0000256" key="7">
    <source>
        <dbReference type="ARBA" id="ARBA00022989"/>
    </source>
</evidence>
<dbReference type="Pfam" id="PF02936">
    <property type="entry name" value="COX4"/>
    <property type="match status" value="1"/>
</dbReference>
<comment type="function">
    <text evidence="10">Component of the cytochrome c oxidase, the last enzyme in the mitochondrial electron transport chain which drives oxidative phosphorylation.</text>
</comment>
<keyword evidence="11" id="KW-1185">Reference proteome</keyword>
<dbReference type="OrthoDB" id="186013at2759"/>
<dbReference type="CTD" id="84701"/>
<gene>
    <name evidence="12" type="primary">cox4i2</name>
</gene>
<protein>
    <recommendedName>
        <fullName evidence="10">Cytochrome c oxidase subunit 4</fullName>
    </recommendedName>
</protein>
<dbReference type="InterPro" id="IPR036639">
    <property type="entry name" value="Cyt_c_oxidase_su4_sf"/>
</dbReference>